<sequence length="85" mass="9113">MSDEIHLSRVEDELRSHSYPSERDDLVASFAGTTVLFADGDADLGDLVADIDQARFESAEDAYTALQNVLPIEALGEPGQSDGDA</sequence>
<dbReference type="Pfam" id="PF19102">
    <property type="entry name" value="DUF5789"/>
    <property type="match status" value="1"/>
</dbReference>
<evidence type="ECO:0000313" key="2">
    <source>
        <dbReference type="Proteomes" id="UP001596333"/>
    </source>
</evidence>
<organism evidence="1 2">
    <name type="scientific">Halorubrum trueperi</name>
    <dbReference type="NCBI Taxonomy" id="2004704"/>
    <lineage>
        <taxon>Archaea</taxon>
        <taxon>Methanobacteriati</taxon>
        <taxon>Methanobacteriota</taxon>
        <taxon>Stenosarchaea group</taxon>
        <taxon>Halobacteria</taxon>
        <taxon>Halobacteriales</taxon>
        <taxon>Haloferacaceae</taxon>
        <taxon>Halorubrum</taxon>
    </lineage>
</organism>
<dbReference type="RefSeq" id="WP_379768970.1">
    <property type="nucleotide sequence ID" value="NZ_JBHSXI010000012.1"/>
</dbReference>
<dbReference type="AlphaFoldDB" id="A0ABD5UQ13"/>
<dbReference type="InterPro" id="IPR043899">
    <property type="entry name" value="DUF5789"/>
</dbReference>
<comment type="caution">
    <text evidence="1">The sequence shown here is derived from an EMBL/GenBank/DDBJ whole genome shotgun (WGS) entry which is preliminary data.</text>
</comment>
<reference evidence="1 2" key="1">
    <citation type="journal article" date="2019" name="Int. J. Syst. Evol. Microbiol.">
        <title>The Global Catalogue of Microorganisms (GCM) 10K type strain sequencing project: providing services to taxonomists for standard genome sequencing and annotation.</title>
        <authorList>
            <consortium name="The Broad Institute Genomics Platform"/>
            <consortium name="The Broad Institute Genome Sequencing Center for Infectious Disease"/>
            <person name="Wu L."/>
            <person name="Ma J."/>
        </authorList>
    </citation>
    <scope>NUCLEOTIDE SEQUENCE [LARGE SCALE GENOMIC DNA]</scope>
    <source>
        <strain evidence="1 2">Y73</strain>
    </source>
</reference>
<gene>
    <name evidence="1" type="ORF">ACFQEY_12405</name>
</gene>
<dbReference type="EMBL" id="JBHSXI010000012">
    <property type="protein sequence ID" value="MFC6889813.1"/>
    <property type="molecule type" value="Genomic_DNA"/>
</dbReference>
<protein>
    <recommendedName>
        <fullName evidence="3">DUF2795 domain-containing protein</fullName>
    </recommendedName>
</protein>
<dbReference type="Proteomes" id="UP001596333">
    <property type="component" value="Unassembled WGS sequence"/>
</dbReference>
<evidence type="ECO:0000313" key="1">
    <source>
        <dbReference type="EMBL" id="MFC6889813.1"/>
    </source>
</evidence>
<keyword evidence="2" id="KW-1185">Reference proteome</keyword>
<evidence type="ECO:0008006" key="3">
    <source>
        <dbReference type="Google" id="ProtNLM"/>
    </source>
</evidence>
<proteinExistence type="predicted"/>
<name>A0ABD5UQ13_9EURY</name>
<accession>A0ABD5UQ13</accession>